<evidence type="ECO:0000313" key="3">
    <source>
        <dbReference type="EMBL" id="KAK6482313.1"/>
    </source>
</evidence>
<keyword evidence="1" id="KW-1015">Disulfide bond</keyword>
<dbReference type="SUPFAM" id="SSF56496">
    <property type="entry name" value="Fibrinogen C-terminal domain-like"/>
    <property type="match status" value="1"/>
</dbReference>
<dbReference type="InterPro" id="IPR020837">
    <property type="entry name" value="Fibrinogen_CS"/>
</dbReference>
<dbReference type="PANTHER" id="PTHR19143">
    <property type="entry name" value="FIBRINOGEN/TENASCIN/ANGIOPOEITIN"/>
    <property type="match status" value="1"/>
</dbReference>
<name>A0ABR0ZBX1_HUSHU</name>
<dbReference type="Gene3D" id="3.90.215.10">
    <property type="entry name" value="Gamma Fibrinogen, chain A, domain 1"/>
    <property type="match status" value="1"/>
</dbReference>
<dbReference type="Pfam" id="PF00147">
    <property type="entry name" value="Fibrinogen_C"/>
    <property type="match status" value="1"/>
</dbReference>
<dbReference type="PANTHER" id="PTHR19143:SF263">
    <property type="entry name" value="FIBRINOGEN-LIKE PROTEIN 1"/>
    <property type="match status" value="1"/>
</dbReference>
<dbReference type="InterPro" id="IPR014716">
    <property type="entry name" value="Fibrinogen_a/b/g_C_1"/>
</dbReference>
<dbReference type="PROSITE" id="PS51406">
    <property type="entry name" value="FIBRINOGEN_C_2"/>
    <property type="match status" value="1"/>
</dbReference>
<dbReference type="Proteomes" id="UP001369086">
    <property type="component" value="Unassembled WGS sequence"/>
</dbReference>
<dbReference type="InterPro" id="IPR036056">
    <property type="entry name" value="Fibrinogen-like_C"/>
</dbReference>
<dbReference type="NCBIfam" id="NF040941">
    <property type="entry name" value="GGGWT_bact"/>
    <property type="match status" value="1"/>
</dbReference>
<dbReference type="InterPro" id="IPR002181">
    <property type="entry name" value="Fibrinogen_a/b/g_C_dom"/>
</dbReference>
<evidence type="ECO:0000259" key="2">
    <source>
        <dbReference type="PROSITE" id="PS51406"/>
    </source>
</evidence>
<dbReference type="InterPro" id="IPR050373">
    <property type="entry name" value="Fibrinogen_C-term_domain"/>
</dbReference>
<feature type="domain" description="Fibrinogen C-terminal" evidence="2">
    <location>
        <begin position="71"/>
        <end position="309"/>
    </location>
</feature>
<accession>A0ABR0ZBX1</accession>
<dbReference type="SMART" id="SM00186">
    <property type="entry name" value="FBG"/>
    <property type="match status" value="1"/>
</dbReference>
<gene>
    <name evidence="3" type="ORF">HHUSO_G15278</name>
</gene>
<dbReference type="CDD" id="cd00087">
    <property type="entry name" value="FReD"/>
    <property type="match status" value="1"/>
</dbReference>
<proteinExistence type="predicted"/>
<evidence type="ECO:0000256" key="1">
    <source>
        <dbReference type="ARBA" id="ARBA00023157"/>
    </source>
</evidence>
<dbReference type="PROSITE" id="PS00514">
    <property type="entry name" value="FIBRINOGEN_C_1"/>
    <property type="match status" value="1"/>
</dbReference>
<evidence type="ECO:0000313" key="4">
    <source>
        <dbReference type="Proteomes" id="UP001369086"/>
    </source>
</evidence>
<dbReference type="EMBL" id="JAHFZB010000013">
    <property type="protein sequence ID" value="KAK6482313.1"/>
    <property type="molecule type" value="Genomic_DNA"/>
</dbReference>
<sequence>MEALFQNSRQAVSVQSERVDGLCRAAAALPPLPLPSPAIGKNGTLSEMGGASHLTCRVALLLCLSITASTQNQPAQGTDCTRIKALNPRAVSGVYLIQPAGASRPFQVFCDMAAEGGWTVLQRRSGTENLSFRRGWAQYRNGFGNSTGDHWLGLEKMWSLTGSGGGRFRLRVELQDFEGGSAFADYSTFRLGSERESYRLHVGAHSGTAGDAFQGTYPGIDQNGSAFSTRDRDNDGCNPCVFGDIAMMSCSKLQGGSGWWFSRCGSANLNGDWHPRGDNIGWSSGVYWKSWKGPAPYSLRASVMKVKAL</sequence>
<keyword evidence="4" id="KW-1185">Reference proteome</keyword>
<reference evidence="3 4" key="1">
    <citation type="submission" date="2021-05" db="EMBL/GenBank/DDBJ databases">
        <authorList>
            <person name="Zahm M."/>
            <person name="Klopp C."/>
            <person name="Cabau C."/>
            <person name="Kuhl H."/>
            <person name="Suciu R."/>
            <person name="Ciorpac M."/>
            <person name="Holostenco D."/>
            <person name="Gessner J."/>
            <person name="Wuertz S."/>
            <person name="Hohne C."/>
            <person name="Stock M."/>
            <person name="Gislard M."/>
            <person name="Lluch J."/>
            <person name="Milhes M."/>
            <person name="Lampietro C."/>
            <person name="Lopez Roques C."/>
            <person name="Donnadieu C."/>
            <person name="Du K."/>
            <person name="Schartl M."/>
            <person name="Guiguen Y."/>
        </authorList>
    </citation>
    <scope>NUCLEOTIDE SEQUENCE [LARGE SCALE GENOMIC DNA]</scope>
    <source>
        <strain evidence="3">Hh-F2</strain>
        <tissue evidence="3">Blood</tissue>
    </source>
</reference>
<comment type="caution">
    <text evidence="3">The sequence shown here is derived from an EMBL/GenBank/DDBJ whole genome shotgun (WGS) entry which is preliminary data.</text>
</comment>
<protein>
    <submittedName>
        <fullName evidence="3">Angiopoietin-related protein 5-like isoform X1</fullName>
    </submittedName>
</protein>
<dbReference type="Gene3D" id="4.10.530.10">
    <property type="entry name" value="Gamma-fibrinogen Carboxyl Terminal Fragment, domain 2"/>
    <property type="match status" value="1"/>
</dbReference>
<organism evidence="3 4">
    <name type="scientific">Huso huso</name>
    <name type="common">Beluga</name>
    <name type="synonym">Acipenser huso</name>
    <dbReference type="NCBI Taxonomy" id="61971"/>
    <lineage>
        <taxon>Eukaryota</taxon>
        <taxon>Metazoa</taxon>
        <taxon>Chordata</taxon>
        <taxon>Craniata</taxon>
        <taxon>Vertebrata</taxon>
        <taxon>Euteleostomi</taxon>
        <taxon>Actinopterygii</taxon>
        <taxon>Chondrostei</taxon>
        <taxon>Acipenseriformes</taxon>
        <taxon>Acipenseridae</taxon>
        <taxon>Huso</taxon>
    </lineage>
</organism>